<dbReference type="PANTHER" id="PTHR46470">
    <property type="entry name" value="N-ACYLNEURAMINATE-9-PHOSPHATASE"/>
    <property type="match status" value="1"/>
</dbReference>
<protein>
    <recommendedName>
        <fullName evidence="6">HAD family hydrolase</fullName>
    </recommendedName>
</protein>
<keyword evidence="3" id="KW-0460">Magnesium</keyword>
<dbReference type="Pfam" id="PF00702">
    <property type="entry name" value="Hydrolase"/>
    <property type="match status" value="1"/>
</dbReference>
<dbReference type="GO" id="GO:0016787">
    <property type="term" value="F:hydrolase activity"/>
    <property type="evidence" value="ECO:0007669"/>
    <property type="project" value="UniProtKB-KW"/>
</dbReference>
<dbReference type="SUPFAM" id="SSF56784">
    <property type="entry name" value="HAD-like"/>
    <property type="match status" value="1"/>
</dbReference>
<dbReference type="InterPro" id="IPR006439">
    <property type="entry name" value="HAD-SF_hydro_IA"/>
</dbReference>
<organism evidence="4 5">
    <name type="scientific">Handelsmanbacteria sp. (strain RIFCSPLOWO2_12_FULL_64_10)</name>
    <dbReference type="NCBI Taxonomy" id="1817868"/>
    <lineage>
        <taxon>Bacteria</taxon>
        <taxon>Candidatus Handelsmaniibacteriota</taxon>
    </lineage>
</organism>
<evidence type="ECO:0000313" key="4">
    <source>
        <dbReference type="EMBL" id="OGG45911.1"/>
    </source>
</evidence>
<evidence type="ECO:0008006" key="6">
    <source>
        <dbReference type="Google" id="ProtNLM"/>
    </source>
</evidence>
<comment type="caution">
    <text evidence="4">The sequence shown here is derived from an EMBL/GenBank/DDBJ whole genome shotgun (WGS) entry which is preliminary data.</text>
</comment>
<dbReference type="Gene3D" id="1.20.120.1600">
    <property type="match status" value="1"/>
</dbReference>
<comment type="cofactor">
    <cofactor evidence="1">
        <name>Mg(2+)</name>
        <dbReference type="ChEBI" id="CHEBI:18420"/>
    </cofactor>
</comment>
<dbReference type="AlphaFoldDB" id="A0A1F6CA35"/>
<dbReference type="Proteomes" id="UP000178606">
    <property type="component" value="Unassembled WGS sequence"/>
</dbReference>
<dbReference type="PANTHER" id="PTHR46470:SF4">
    <property type="entry name" value="5-AMINO-6-(5-PHOSPHO-D-RIBITYLAMINO)URACIL PHOSPHATASE YIGB"/>
    <property type="match status" value="1"/>
</dbReference>
<evidence type="ECO:0000256" key="2">
    <source>
        <dbReference type="ARBA" id="ARBA00022801"/>
    </source>
</evidence>
<proteinExistence type="predicted"/>
<dbReference type="EMBL" id="MFKF01000359">
    <property type="protein sequence ID" value="OGG45911.1"/>
    <property type="molecule type" value="Genomic_DNA"/>
</dbReference>
<reference evidence="4 5" key="1">
    <citation type="journal article" date="2016" name="Nat. Commun.">
        <title>Thousands of microbial genomes shed light on interconnected biogeochemical processes in an aquifer system.</title>
        <authorList>
            <person name="Anantharaman K."/>
            <person name="Brown C.T."/>
            <person name="Hug L.A."/>
            <person name="Sharon I."/>
            <person name="Castelle C.J."/>
            <person name="Probst A.J."/>
            <person name="Thomas B.C."/>
            <person name="Singh A."/>
            <person name="Wilkins M.J."/>
            <person name="Karaoz U."/>
            <person name="Brodie E.L."/>
            <person name="Williams K.H."/>
            <person name="Hubbard S.S."/>
            <person name="Banfield J.F."/>
        </authorList>
    </citation>
    <scope>NUCLEOTIDE SEQUENCE [LARGE SCALE GENOMIC DNA]</scope>
    <source>
        <strain evidence="5">RIFCSPLOWO2_12_FULL_64_10</strain>
    </source>
</reference>
<evidence type="ECO:0000256" key="3">
    <source>
        <dbReference type="ARBA" id="ARBA00022842"/>
    </source>
</evidence>
<keyword evidence="2" id="KW-0378">Hydrolase</keyword>
<accession>A0A1F6CA35</accession>
<name>A0A1F6CA35_HANXR</name>
<evidence type="ECO:0000313" key="5">
    <source>
        <dbReference type="Proteomes" id="UP000178606"/>
    </source>
</evidence>
<dbReference type="NCBIfam" id="TIGR01509">
    <property type="entry name" value="HAD-SF-IA-v3"/>
    <property type="match status" value="1"/>
</dbReference>
<dbReference type="SFLD" id="SFLDG01129">
    <property type="entry name" value="C1.5:_HAD__Beta-PGM__Phosphata"/>
    <property type="match status" value="1"/>
</dbReference>
<evidence type="ECO:0000256" key="1">
    <source>
        <dbReference type="ARBA" id="ARBA00001946"/>
    </source>
</evidence>
<dbReference type="InterPro" id="IPR036412">
    <property type="entry name" value="HAD-like_sf"/>
</dbReference>
<sequence length="229" mass="25790">MIKAISFDADDTLWDFEKVMRHALGCALTEFHRLSPAAADRLTIEKMVAIRQRVGEELRGKVVNLEEVRLAAFKETLRHVGAPDDGLAVHLNAIYLKHRYDDMKFFDDTLPTLNALQGRYVLGLLSNGNSYPERCGLGGMFQFVVFAQDYGIEKPDPRLFEIAVSQSGCGKDEFLHVGDSLQSDVVGARRAGVRSVWLNRERRQNDMGILPDFEIVTLTALADICERFE</sequence>
<dbReference type="PRINTS" id="PR00413">
    <property type="entry name" value="HADHALOGNASE"/>
</dbReference>
<dbReference type="InterPro" id="IPR023214">
    <property type="entry name" value="HAD_sf"/>
</dbReference>
<gene>
    <name evidence="4" type="ORF">A3F84_14600</name>
</gene>
<dbReference type="InterPro" id="IPR051400">
    <property type="entry name" value="HAD-like_hydrolase"/>
</dbReference>
<dbReference type="SFLD" id="SFLDS00003">
    <property type="entry name" value="Haloacid_Dehalogenase"/>
    <property type="match status" value="1"/>
</dbReference>
<dbReference type="NCBIfam" id="TIGR01549">
    <property type="entry name" value="HAD-SF-IA-v1"/>
    <property type="match status" value="1"/>
</dbReference>
<dbReference type="GO" id="GO:0009231">
    <property type="term" value="P:riboflavin biosynthetic process"/>
    <property type="evidence" value="ECO:0007669"/>
    <property type="project" value="TreeGrafter"/>
</dbReference>
<dbReference type="Gene3D" id="3.40.50.1000">
    <property type="entry name" value="HAD superfamily/HAD-like"/>
    <property type="match status" value="1"/>
</dbReference>